<dbReference type="InParanoid" id="A0A2G5DFN8"/>
<sequence>MITGFGEVIKNIFGINVDDMIHISIRAREQVEQLFQQLEGKTTNFIIEMKDYNWEKKDSSSFTFIKMDENQELKRLGDNLLKEHKLAPSTPIKNQRRMVIDVEDLPDEIPKKRQRFIKEEEED</sequence>
<name>A0A2G5DFN8_AQUCA</name>
<evidence type="ECO:0000313" key="1">
    <source>
        <dbReference type="EMBL" id="PIA42339.1"/>
    </source>
</evidence>
<reference evidence="1 2" key="1">
    <citation type="submission" date="2017-09" db="EMBL/GenBank/DDBJ databases">
        <title>WGS assembly of Aquilegia coerulea Goldsmith.</title>
        <authorList>
            <person name="Hodges S."/>
            <person name="Kramer E."/>
            <person name="Nordborg M."/>
            <person name="Tomkins J."/>
            <person name="Borevitz J."/>
            <person name="Derieg N."/>
            <person name="Yan J."/>
            <person name="Mihaltcheva S."/>
            <person name="Hayes R.D."/>
            <person name="Rokhsar D."/>
        </authorList>
    </citation>
    <scope>NUCLEOTIDE SEQUENCE [LARGE SCALE GENOMIC DNA]</scope>
    <source>
        <strain evidence="2">cv. Goldsmith</strain>
    </source>
</reference>
<dbReference type="Proteomes" id="UP000230069">
    <property type="component" value="Unassembled WGS sequence"/>
</dbReference>
<accession>A0A2G5DFN8</accession>
<dbReference type="AlphaFoldDB" id="A0A2G5DFN8"/>
<protein>
    <submittedName>
        <fullName evidence="1">Uncharacterized protein</fullName>
    </submittedName>
</protein>
<gene>
    <name evidence="1" type="ORF">AQUCO_02000056v1</name>
</gene>
<dbReference type="EMBL" id="KZ305037">
    <property type="protein sequence ID" value="PIA42339.1"/>
    <property type="molecule type" value="Genomic_DNA"/>
</dbReference>
<dbReference type="Gene3D" id="2.40.50.140">
    <property type="entry name" value="Nucleic acid-binding proteins"/>
    <property type="match status" value="1"/>
</dbReference>
<keyword evidence="2" id="KW-1185">Reference proteome</keyword>
<organism evidence="1 2">
    <name type="scientific">Aquilegia coerulea</name>
    <name type="common">Rocky mountain columbine</name>
    <dbReference type="NCBI Taxonomy" id="218851"/>
    <lineage>
        <taxon>Eukaryota</taxon>
        <taxon>Viridiplantae</taxon>
        <taxon>Streptophyta</taxon>
        <taxon>Embryophyta</taxon>
        <taxon>Tracheophyta</taxon>
        <taxon>Spermatophyta</taxon>
        <taxon>Magnoliopsida</taxon>
        <taxon>Ranunculales</taxon>
        <taxon>Ranunculaceae</taxon>
        <taxon>Thalictroideae</taxon>
        <taxon>Aquilegia</taxon>
    </lineage>
</organism>
<proteinExistence type="predicted"/>
<dbReference type="InterPro" id="IPR012340">
    <property type="entry name" value="NA-bd_OB-fold"/>
</dbReference>
<evidence type="ECO:0000313" key="2">
    <source>
        <dbReference type="Proteomes" id="UP000230069"/>
    </source>
</evidence>